<dbReference type="InterPro" id="IPR038461">
    <property type="entry name" value="Schlafen_AlbA_2_dom_sf"/>
</dbReference>
<evidence type="ECO:0000313" key="2">
    <source>
        <dbReference type="EMBL" id="GAI28913.1"/>
    </source>
</evidence>
<proteinExistence type="predicted"/>
<feature type="domain" description="Schlafen AlbA-2" evidence="1">
    <location>
        <begin position="13"/>
        <end position="116"/>
    </location>
</feature>
<organism evidence="2">
    <name type="scientific">marine sediment metagenome</name>
    <dbReference type="NCBI Taxonomy" id="412755"/>
    <lineage>
        <taxon>unclassified sequences</taxon>
        <taxon>metagenomes</taxon>
        <taxon>ecological metagenomes</taxon>
    </lineage>
</organism>
<sequence length="162" mass="18207">MDKELKQLIQTGEGYHLEFKESLDKSLIEEVCAFANSSGGKVLLGISDDGEIKAIKTDNDILSRIQDAVNRLEPKLNIKISVSDSIIIVDVAQGKEKPYGCSKGFFIRIGPNSQKLTRNEIVSFFQKEGRIRFDELENSKANFNRDFDKEAFINFIGLSNIT</sequence>
<protein>
    <recommendedName>
        <fullName evidence="1">Schlafen AlbA-2 domain-containing protein</fullName>
    </recommendedName>
</protein>
<dbReference type="PANTHER" id="PTHR30595:SF6">
    <property type="entry name" value="SCHLAFEN ALBA-2 DOMAIN-CONTAINING PROTEIN"/>
    <property type="match status" value="1"/>
</dbReference>
<gene>
    <name evidence="2" type="ORF">S06H3_26431</name>
</gene>
<feature type="non-terminal residue" evidence="2">
    <location>
        <position position="162"/>
    </location>
</feature>
<reference evidence="2" key="1">
    <citation type="journal article" date="2014" name="Front. Microbiol.">
        <title>High frequency of phylogenetically diverse reductive dehalogenase-homologous genes in deep subseafloor sedimentary metagenomes.</title>
        <authorList>
            <person name="Kawai M."/>
            <person name="Futagami T."/>
            <person name="Toyoda A."/>
            <person name="Takaki Y."/>
            <person name="Nishi S."/>
            <person name="Hori S."/>
            <person name="Arai W."/>
            <person name="Tsubouchi T."/>
            <person name="Morono Y."/>
            <person name="Uchiyama I."/>
            <person name="Ito T."/>
            <person name="Fujiyama A."/>
            <person name="Inagaki F."/>
            <person name="Takami H."/>
        </authorList>
    </citation>
    <scope>NUCLEOTIDE SEQUENCE</scope>
    <source>
        <strain evidence="2">Expedition CK06-06</strain>
    </source>
</reference>
<evidence type="ECO:0000259" key="1">
    <source>
        <dbReference type="Pfam" id="PF04326"/>
    </source>
</evidence>
<dbReference type="InterPro" id="IPR007421">
    <property type="entry name" value="Schlafen_AlbA_2_dom"/>
</dbReference>
<dbReference type="Pfam" id="PF04326">
    <property type="entry name" value="SLFN_AlbA_2"/>
    <property type="match status" value="1"/>
</dbReference>
<dbReference type="AlphaFoldDB" id="X1MCA0"/>
<accession>X1MCA0</accession>
<dbReference type="EMBL" id="BARV01015278">
    <property type="protein sequence ID" value="GAI28913.1"/>
    <property type="molecule type" value="Genomic_DNA"/>
</dbReference>
<name>X1MCA0_9ZZZZ</name>
<dbReference type="Gene3D" id="3.30.950.30">
    <property type="entry name" value="Schlafen, AAA domain"/>
    <property type="match status" value="1"/>
</dbReference>
<comment type="caution">
    <text evidence="2">The sequence shown here is derived from an EMBL/GenBank/DDBJ whole genome shotgun (WGS) entry which is preliminary data.</text>
</comment>
<dbReference type="PANTHER" id="PTHR30595">
    <property type="entry name" value="GLPR-RELATED TRANSCRIPTIONAL REPRESSOR"/>
    <property type="match status" value="1"/>
</dbReference>